<dbReference type="PANTHER" id="PTHR43581:SF2">
    <property type="entry name" value="EXCINUCLEASE ATPASE SUBUNIT"/>
    <property type="match status" value="1"/>
</dbReference>
<reference evidence="3" key="2">
    <citation type="submission" date="2018-05" db="EMBL/GenBank/DDBJ databases">
        <authorList>
            <person name="Peng X.Y."/>
            <person name="Xu Y.F."/>
            <person name="Luo D."/>
            <person name="Yu J."/>
            <person name="Gu J.Y."/>
        </authorList>
    </citation>
    <scope>NUCLEOTIDE SEQUENCE</scope>
    <source>
        <strain evidence="3">LR10</strain>
    </source>
</reference>
<organism evidence="3 4">
    <name type="scientific">Limosilactobacillus reuteri</name>
    <name type="common">Lactobacillus reuteri</name>
    <dbReference type="NCBI Taxonomy" id="1598"/>
    <lineage>
        <taxon>Bacteria</taxon>
        <taxon>Bacillati</taxon>
        <taxon>Bacillota</taxon>
        <taxon>Bacilli</taxon>
        <taxon>Lactobacillales</taxon>
        <taxon>Lactobacillaceae</taxon>
        <taxon>Limosilactobacillus</taxon>
    </lineage>
</organism>
<dbReference type="RefSeq" id="WP_109883257.1">
    <property type="nucleotide sequence ID" value="NZ_JABAFN010000001.1"/>
</dbReference>
<gene>
    <name evidence="3" type="ORF">DKZ22_01860</name>
    <name evidence="2" type="ORF">HF865_00690</name>
</gene>
<dbReference type="InterPro" id="IPR051396">
    <property type="entry name" value="Bact_Antivir_Def_Nuclease"/>
</dbReference>
<proteinExistence type="predicted"/>
<dbReference type="Proteomes" id="UP000587270">
    <property type="component" value="Unassembled WGS sequence"/>
</dbReference>
<reference evidence="3 4" key="1">
    <citation type="journal article" date="2018" name="Front. Microbiol.">
        <title>Comparative Genomics of the Herbivore Gut Symbiont Lactobacillus reuteri Reveals Genetic Diversity and Lifestyle Adaptation.</title>
        <authorList>
            <person name="Zhao J."/>
        </authorList>
    </citation>
    <scope>NUCLEOTIDE SEQUENCE [LARGE SCALE GENOMIC DNA]</scope>
    <source>
        <strain evidence="3 4">LR10</strain>
    </source>
</reference>
<dbReference type="AlphaFoldDB" id="A0A848BLL6"/>
<accession>A0A848BLL6</accession>
<feature type="domain" description="Endonuclease GajA/Old nuclease/RecF-like AAA" evidence="1">
    <location>
        <begin position="2"/>
        <end position="399"/>
    </location>
</feature>
<evidence type="ECO:0000259" key="1">
    <source>
        <dbReference type="Pfam" id="PF13175"/>
    </source>
</evidence>
<dbReference type="PANTHER" id="PTHR43581">
    <property type="entry name" value="ATP/GTP PHOSPHATASE"/>
    <property type="match status" value="1"/>
</dbReference>
<dbReference type="Pfam" id="PF13175">
    <property type="entry name" value="AAA_15"/>
    <property type="match status" value="1"/>
</dbReference>
<reference evidence="2 5" key="3">
    <citation type="submission" date="2020-04" db="EMBL/GenBank/DDBJ databases">
        <authorList>
            <person name="Hitch T.C.A."/>
            <person name="Wylensek D."/>
            <person name="Clavel T."/>
        </authorList>
    </citation>
    <scope>NUCLEOTIDE SEQUENCE [LARGE SCALE GENOMIC DNA]</scope>
    <source>
        <strain evidence="2 5">WCA-386-APC-4I</strain>
    </source>
</reference>
<protein>
    <submittedName>
        <fullName evidence="2">AAA family ATPase</fullName>
    </submittedName>
</protein>
<dbReference type="Gene3D" id="3.40.50.300">
    <property type="entry name" value="P-loop containing nucleotide triphosphate hydrolases"/>
    <property type="match status" value="1"/>
</dbReference>
<dbReference type="EMBL" id="QGHT01000004">
    <property type="protein sequence ID" value="PWT43116.1"/>
    <property type="molecule type" value="Genomic_DNA"/>
</dbReference>
<dbReference type="InterPro" id="IPR027417">
    <property type="entry name" value="P-loop_NTPase"/>
</dbReference>
<dbReference type="SUPFAM" id="SSF52540">
    <property type="entry name" value="P-loop containing nucleoside triphosphate hydrolases"/>
    <property type="match status" value="1"/>
</dbReference>
<evidence type="ECO:0000313" key="5">
    <source>
        <dbReference type="Proteomes" id="UP000587270"/>
    </source>
</evidence>
<dbReference type="EMBL" id="JABAFN010000001">
    <property type="protein sequence ID" value="NME21248.1"/>
    <property type="molecule type" value="Genomic_DNA"/>
</dbReference>
<evidence type="ECO:0000313" key="3">
    <source>
        <dbReference type="EMBL" id="PWT43116.1"/>
    </source>
</evidence>
<dbReference type="InterPro" id="IPR041685">
    <property type="entry name" value="AAA_GajA/Old/RecF-like"/>
</dbReference>
<name>A0A848BLL6_LIMRT</name>
<comment type="caution">
    <text evidence="3">The sequence shown here is derived from an EMBL/GenBank/DDBJ whole genome shotgun (WGS) entry which is preliminary data.</text>
</comment>
<evidence type="ECO:0000313" key="2">
    <source>
        <dbReference type="EMBL" id="NME21248.1"/>
    </source>
</evidence>
<sequence length="467" mass="53669">MHIKNLGPIKDASINLNELNIFIGKNGTGKTVAAYAIYSFVYWFSNVFEVALFDMNDVKRFIHGDSFIVSREHLLENISKNAVNQFNNLDDKYFINFFNNEGIYKTNSKITITPEDVESLVLPAEKRQGWFYSWPYVGEDEPNQNNSMSVSNSNDVYNEILSTYNHESDAIETRAFVVGHGGKLDKAGQDAQINSFEEEGHRSHVNNLSIVNLSLKNVLFSFSPVYLPAERIGINVFRSDLNISRLNRSNNVSAEHNGEYSPKRYPLPIEDYISYVNNKLINRRGGFTNKIFQGNPNAKKMVKELVPGKFEYHRDIDVVKYKLPNSEGEIDFELLSSSLKSIFGVDLFIKYNDRGDWLFIDEPEMNLHPSNQVVISNLMYQFLKFNIKSVISTHSDYFIKALINYVLEDKLQGNNYSDKINVYDFSKNGVEKLNHAFDIDEPIDNFDNTTNAINEKYYDLLEKLNAN</sequence>
<dbReference type="Proteomes" id="UP000245980">
    <property type="component" value="Unassembled WGS sequence"/>
</dbReference>
<evidence type="ECO:0000313" key="4">
    <source>
        <dbReference type="Proteomes" id="UP000245980"/>
    </source>
</evidence>